<dbReference type="EMBL" id="CP001344">
    <property type="protein sequence ID" value="ACL43412.1"/>
    <property type="molecule type" value="Genomic_DNA"/>
</dbReference>
<dbReference type="GO" id="GO:0004066">
    <property type="term" value="F:asparagine synthase (glutamine-hydrolyzing) activity"/>
    <property type="evidence" value="ECO:0007669"/>
    <property type="project" value="UniProtKB-EC"/>
</dbReference>
<keyword evidence="5 9" id="KW-0067">ATP-binding</keyword>
<gene>
    <name evidence="11" type="ordered locus">Cyan7425_1026</name>
</gene>
<evidence type="ECO:0000256" key="3">
    <source>
        <dbReference type="ARBA" id="ARBA00012737"/>
    </source>
</evidence>
<name>B8HXX3_CYAP4</name>
<dbReference type="SUPFAM" id="SSF56235">
    <property type="entry name" value="N-terminal nucleophile aminohydrolases (Ntn hydrolases)"/>
    <property type="match status" value="1"/>
</dbReference>
<evidence type="ECO:0000256" key="8">
    <source>
        <dbReference type="ARBA" id="ARBA00048741"/>
    </source>
</evidence>
<dbReference type="PIRSF" id="PIRSF001589">
    <property type="entry name" value="Asn_synthetase_glu-h"/>
    <property type="match status" value="1"/>
</dbReference>
<evidence type="ECO:0000259" key="10">
    <source>
        <dbReference type="PROSITE" id="PS51278"/>
    </source>
</evidence>
<dbReference type="Pfam" id="PF00733">
    <property type="entry name" value="Asn_synthase"/>
    <property type="match status" value="1"/>
</dbReference>
<dbReference type="EC" id="6.3.5.4" evidence="3"/>
<reference evidence="11" key="1">
    <citation type="submission" date="2009-01" db="EMBL/GenBank/DDBJ databases">
        <title>Complete sequence of chromosome Cyanothece sp. PCC 7425.</title>
        <authorList>
            <consortium name="US DOE Joint Genome Institute"/>
            <person name="Lucas S."/>
            <person name="Copeland A."/>
            <person name="Lapidus A."/>
            <person name="Glavina del Rio T."/>
            <person name="Dalin E."/>
            <person name="Tice H."/>
            <person name="Bruce D."/>
            <person name="Goodwin L."/>
            <person name="Pitluck S."/>
            <person name="Sims D."/>
            <person name="Meineke L."/>
            <person name="Brettin T."/>
            <person name="Detter J.C."/>
            <person name="Han C."/>
            <person name="Larimer F."/>
            <person name="Land M."/>
            <person name="Hauser L."/>
            <person name="Kyrpides N."/>
            <person name="Ovchinnikova G."/>
            <person name="Liberton M."/>
            <person name="Stoeckel J."/>
            <person name="Banerjee A."/>
            <person name="Singh A."/>
            <person name="Page L."/>
            <person name="Sato H."/>
            <person name="Zhao L."/>
            <person name="Sherman L."/>
            <person name="Pakrasi H."/>
            <person name="Richardson P."/>
        </authorList>
    </citation>
    <scope>NUCLEOTIDE SEQUENCE</scope>
    <source>
        <strain evidence="11">PCC 7425</strain>
    </source>
</reference>
<dbReference type="InterPro" id="IPR051786">
    <property type="entry name" value="ASN_synthetase/amidase"/>
</dbReference>
<dbReference type="InterPro" id="IPR017932">
    <property type="entry name" value="GATase_2_dom"/>
</dbReference>
<dbReference type="InterPro" id="IPR014729">
    <property type="entry name" value="Rossmann-like_a/b/a_fold"/>
</dbReference>
<dbReference type="eggNOG" id="COG0367">
    <property type="taxonomic scope" value="Bacteria"/>
</dbReference>
<dbReference type="PANTHER" id="PTHR43284:SF1">
    <property type="entry name" value="ASPARAGINE SYNTHETASE"/>
    <property type="match status" value="1"/>
</dbReference>
<dbReference type="GO" id="GO:0005524">
    <property type="term" value="F:ATP binding"/>
    <property type="evidence" value="ECO:0007669"/>
    <property type="project" value="UniProtKB-KW"/>
</dbReference>
<evidence type="ECO:0000313" key="11">
    <source>
        <dbReference type="EMBL" id="ACL43412.1"/>
    </source>
</evidence>
<comment type="pathway">
    <text evidence="1">Amino-acid biosynthesis; L-asparagine biosynthesis; L-asparagine from L-aspartate (L-Gln route): step 1/1.</text>
</comment>
<feature type="domain" description="Glutamine amidotransferase type-2" evidence="10">
    <location>
        <begin position="2"/>
        <end position="200"/>
    </location>
</feature>
<accession>B8HXX3</accession>
<keyword evidence="7" id="KW-0315">Glutamine amidotransferase</keyword>
<dbReference type="Pfam" id="PF13537">
    <property type="entry name" value="GATase_7"/>
    <property type="match status" value="1"/>
</dbReference>
<keyword evidence="6" id="KW-0028">Amino-acid biosynthesis</keyword>
<dbReference type="GO" id="GO:0006529">
    <property type="term" value="P:asparagine biosynthetic process"/>
    <property type="evidence" value="ECO:0007669"/>
    <property type="project" value="UniProtKB-KW"/>
</dbReference>
<comment type="catalytic activity">
    <reaction evidence="8">
        <text>L-aspartate + L-glutamine + ATP + H2O = L-asparagine + L-glutamate + AMP + diphosphate + H(+)</text>
        <dbReference type="Rhea" id="RHEA:12228"/>
        <dbReference type="ChEBI" id="CHEBI:15377"/>
        <dbReference type="ChEBI" id="CHEBI:15378"/>
        <dbReference type="ChEBI" id="CHEBI:29985"/>
        <dbReference type="ChEBI" id="CHEBI:29991"/>
        <dbReference type="ChEBI" id="CHEBI:30616"/>
        <dbReference type="ChEBI" id="CHEBI:33019"/>
        <dbReference type="ChEBI" id="CHEBI:58048"/>
        <dbReference type="ChEBI" id="CHEBI:58359"/>
        <dbReference type="ChEBI" id="CHEBI:456215"/>
        <dbReference type="EC" id="6.3.5.4"/>
    </reaction>
</comment>
<dbReference type="InterPro" id="IPR006426">
    <property type="entry name" value="Asn_synth_AEB"/>
</dbReference>
<evidence type="ECO:0000256" key="2">
    <source>
        <dbReference type="ARBA" id="ARBA00005752"/>
    </source>
</evidence>
<evidence type="ECO:0000256" key="4">
    <source>
        <dbReference type="ARBA" id="ARBA00022741"/>
    </source>
</evidence>
<dbReference type="InterPro" id="IPR029055">
    <property type="entry name" value="Ntn_hydrolases_N"/>
</dbReference>
<dbReference type="InterPro" id="IPR033738">
    <property type="entry name" value="AsnB_N"/>
</dbReference>
<dbReference type="InterPro" id="IPR001962">
    <property type="entry name" value="Asn_synthase"/>
</dbReference>
<dbReference type="Gene3D" id="3.40.50.620">
    <property type="entry name" value="HUPs"/>
    <property type="match status" value="2"/>
</dbReference>
<dbReference type="Gene3D" id="3.60.20.10">
    <property type="entry name" value="Glutamine Phosphoribosylpyrophosphate, subunit 1, domain 1"/>
    <property type="match status" value="1"/>
</dbReference>
<sequence>MSGIVGIVNLDGEPVDRELLGRMTDYMTFRGPDTQQIWIEGNVGFGYTQLKTTWEMEYEWQPFTLDQQVWIVADARIDDRETLAAKLDLPFRPLTISPPLNENKPQGVITDVELILRSYFKWGEGCVQHLLGDFSFAIWDSRKQQLFCARDQLGVKLFYYSHIDNCLIISNTLNCIRQHPKISRALNQAAIGDFLLFDMNYNLEITTFTDIQRLPPAHTLVSTGDNSPIKCYWSLPLPEQTRYKNSQDYIDQFNSILGKAVADRLRIKNVSLFCSGGLDSNAIAATALRVTRQKSQPLSIDAYTAVYDQIIPDQERYYSGIAAAALTIPIHYLVGDNYKLYQDWDQPELHQPEPNNEPLSGIRSNQLKQMAIQSRVALYGEGGDEALKGENVVELLAVMPPFLILKDLIITFFKYKLFPPIGSGIYVFLRRNKVEQDRPAFPSWLNSNFVTALNLKERWQEIRGAQPITLSSPRGKAYQALTSPLWQGIFETYDPGYNHINVETRLPFMDILLLNYCLSLPPLPWCIEKQLTRRAMANMLPIEVIQRPKTPLAGDPVSIKFAQAQISWHNQQYHPALQEFIDLKAFDLNDSNFDNRTVWNAWERLRVVSLNRWLTKY</sequence>
<dbReference type="KEGG" id="cyn:Cyan7425_1026"/>
<dbReference type="OrthoDB" id="9763290at2"/>
<evidence type="ECO:0000256" key="9">
    <source>
        <dbReference type="PIRSR" id="PIRSR001589-2"/>
    </source>
</evidence>
<protein>
    <recommendedName>
        <fullName evidence="3">asparagine synthase (glutamine-hydrolyzing)</fullName>
        <ecNumber evidence="3">6.3.5.4</ecNumber>
    </recommendedName>
</protein>
<organism evidence="11">
    <name type="scientific">Cyanothece sp. (strain PCC 7425 / ATCC 29141)</name>
    <dbReference type="NCBI Taxonomy" id="395961"/>
    <lineage>
        <taxon>Bacteria</taxon>
        <taxon>Bacillati</taxon>
        <taxon>Cyanobacteriota</taxon>
        <taxon>Cyanophyceae</taxon>
        <taxon>Gomontiellales</taxon>
        <taxon>Cyanothecaceae</taxon>
        <taxon>Cyanothece</taxon>
    </lineage>
</organism>
<dbReference type="PROSITE" id="PS51278">
    <property type="entry name" value="GATASE_TYPE_2"/>
    <property type="match status" value="1"/>
</dbReference>
<keyword evidence="6" id="KW-0061">Asparagine biosynthesis</keyword>
<comment type="similarity">
    <text evidence="2">Belongs to the asparagine synthetase family.</text>
</comment>
<dbReference type="PANTHER" id="PTHR43284">
    <property type="entry name" value="ASPARAGINE SYNTHETASE (GLUTAMINE-HYDROLYZING)"/>
    <property type="match status" value="1"/>
</dbReference>
<evidence type="ECO:0000256" key="1">
    <source>
        <dbReference type="ARBA" id="ARBA00005187"/>
    </source>
</evidence>
<evidence type="ECO:0000256" key="5">
    <source>
        <dbReference type="ARBA" id="ARBA00022840"/>
    </source>
</evidence>
<dbReference type="HOGENOM" id="CLU_014658_3_3_3"/>
<proteinExistence type="inferred from homology"/>
<keyword evidence="4 9" id="KW-0547">Nucleotide-binding</keyword>
<evidence type="ECO:0000256" key="6">
    <source>
        <dbReference type="ARBA" id="ARBA00022888"/>
    </source>
</evidence>
<dbReference type="SUPFAM" id="SSF52402">
    <property type="entry name" value="Adenine nucleotide alpha hydrolases-like"/>
    <property type="match status" value="1"/>
</dbReference>
<dbReference type="AlphaFoldDB" id="B8HXX3"/>
<feature type="binding site" evidence="9">
    <location>
        <position position="111"/>
    </location>
    <ligand>
        <name>L-glutamine</name>
        <dbReference type="ChEBI" id="CHEBI:58359"/>
    </ligand>
</feature>
<dbReference type="CDD" id="cd00712">
    <property type="entry name" value="AsnB"/>
    <property type="match status" value="1"/>
</dbReference>
<evidence type="ECO:0000256" key="7">
    <source>
        <dbReference type="ARBA" id="ARBA00022962"/>
    </source>
</evidence>
<dbReference type="STRING" id="395961.Cyan7425_1026"/>